<dbReference type="STRING" id="643867.Ftrac_2861"/>
<organism evidence="2 3">
    <name type="scientific">Marivirga tractuosa (strain ATCC 23168 / DSM 4126 / NBRC 15989 / NCIMB 1408 / VKM B-1430 / H-43)</name>
    <name type="common">Microscilla tractuosa</name>
    <name type="synonym">Flexibacter tractuosus</name>
    <dbReference type="NCBI Taxonomy" id="643867"/>
    <lineage>
        <taxon>Bacteria</taxon>
        <taxon>Pseudomonadati</taxon>
        <taxon>Bacteroidota</taxon>
        <taxon>Cytophagia</taxon>
        <taxon>Cytophagales</taxon>
        <taxon>Marivirgaceae</taxon>
        <taxon>Marivirga</taxon>
    </lineage>
</organism>
<dbReference type="InterPro" id="IPR024311">
    <property type="entry name" value="Lipocalin-like"/>
</dbReference>
<reference evidence="2 3" key="1">
    <citation type="journal article" date="2011" name="Stand. Genomic Sci.">
        <title>Complete genome sequence of Marivirga tractuosa type strain (H-43).</title>
        <authorList>
            <person name="Pagani I."/>
            <person name="Chertkov O."/>
            <person name="Lapidus A."/>
            <person name="Lucas S."/>
            <person name="Del Rio T.G."/>
            <person name="Tice H."/>
            <person name="Copeland A."/>
            <person name="Cheng J.F."/>
            <person name="Nolan M."/>
            <person name="Saunders E."/>
            <person name="Pitluck S."/>
            <person name="Held B."/>
            <person name="Goodwin L."/>
            <person name="Liolios K."/>
            <person name="Ovchinikova G."/>
            <person name="Ivanova N."/>
            <person name="Mavromatis K."/>
            <person name="Pati A."/>
            <person name="Chen A."/>
            <person name="Palaniappan K."/>
            <person name="Land M."/>
            <person name="Hauser L."/>
            <person name="Jeffries C.D."/>
            <person name="Detter J.C."/>
            <person name="Han C."/>
            <person name="Tapia R."/>
            <person name="Ngatchou-Djao O.D."/>
            <person name="Rohde M."/>
            <person name="Goker M."/>
            <person name="Spring S."/>
            <person name="Sikorski J."/>
            <person name="Woyke T."/>
            <person name="Bristow J."/>
            <person name="Eisen J.A."/>
            <person name="Markowitz V."/>
            <person name="Hugenholtz P."/>
            <person name="Klenk H.P."/>
            <person name="Kyrpides N.C."/>
        </authorList>
    </citation>
    <scope>NUCLEOTIDE SEQUENCE [LARGE SCALE GENOMIC DNA]</scope>
    <source>
        <strain evidence="3">ATCC 23168 / DSM 4126 / NBRC 15989 / NCIMB 1408 / VKM B-1430 / H-43</strain>
    </source>
</reference>
<dbReference type="AlphaFoldDB" id="E4TSC1"/>
<dbReference type="PROSITE" id="PS51257">
    <property type="entry name" value="PROKAR_LIPOPROTEIN"/>
    <property type="match status" value="1"/>
</dbReference>
<sequence length="140" mass="15189">MKRLLNYMMFIGIATLAISCAEPQEPSAGERVIGNWSVVEYYVQGQVDDGDLIDRLIIERDGNFILEDGNGVLTVGTWSADDTALTLSPAEGEAIVLNIVTLTYSKGHFIQNLSSPILGDVEIRYLLDNEGEGDYSGSGT</sequence>
<dbReference type="HOGENOM" id="CLU_1832770_0_0_10"/>
<dbReference type="Proteomes" id="UP000008720">
    <property type="component" value="Chromosome"/>
</dbReference>
<proteinExistence type="predicted"/>
<evidence type="ECO:0000313" key="3">
    <source>
        <dbReference type="Proteomes" id="UP000008720"/>
    </source>
</evidence>
<dbReference type="EMBL" id="CP002349">
    <property type="protein sequence ID" value="ADR22838.1"/>
    <property type="molecule type" value="Genomic_DNA"/>
</dbReference>
<protein>
    <recommendedName>
        <fullName evidence="1">Lipocalin-like domain-containing protein</fullName>
    </recommendedName>
</protein>
<accession>E4TSC1</accession>
<dbReference type="RefSeq" id="WP_013454981.1">
    <property type="nucleotide sequence ID" value="NC_014759.1"/>
</dbReference>
<evidence type="ECO:0000313" key="2">
    <source>
        <dbReference type="EMBL" id="ADR22838.1"/>
    </source>
</evidence>
<dbReference type="Pfam" id="PF13648">
    <property type="entry name" value="Lipocalin_4"/>
    <property type="match status" value="1"/>
</dbReference>
<evidence type="ECO:0000259" key="1">
    <source>
        <dbReference type="Pfam" id="PF13648"/>
    </source>
</evidence>
<dbReference type="OrthoDB" id="982072at2"/>
<dbReference type="KEGG" id="mtt:Ftrac_2861"/>
<keyword evidence="3" id="KW-1185">Reference proteome</keyword>
<feature type="domain" description="Lipocalin-like" evidence="1">
    <location>
        <begin position="33"/>
        <end position="105"/>
    </location>
</feature>
<name>E4TSC1_MARTH</name>
<gene>
    <name evidence="2" type="ordered locus">Ftrac_2861</name>
</gene>